<accession>A0A409YAB7</accession>
<dbReference type="InterPro" id="IPR036005">
    <property type="entry name" value="Creatinase/aminopeptidase-like"/>
</dbReference>
<dbReference type="PROSITE" id="PS01202">
    <property type="entry name" value="MAP_2"/>
    <property type="match status" value="1"/>
</dbReference>
<dbReference type="GO" id="GO:0046872">
    <property type="term" value="F:metal ion binding"/>
    <property type="evidence" value="ECO:0007669"/>
    <property type="project" value="UniProtKB-UniRule"/>
</dbReference>
<feature type="binding site" evidence="10">
    <location>
        <position position="219"/>
    </location>
    <ligand>
        <name>a divalent metal cation</name>
        <dbReference type="ChEBI" id="CHEBI:60240"/>
        <label>1</label>
    </ligand>
</feature>
<dbReference type="HAMAP" id="MF_03175">
    <property type="entry name" value="MetAP_2_euk"/>
    <property type="match status" value="1"/>
</dbReference>
<dbReference type="EC" id="3.4.11.18" evidence="10"/>
<evidence type="ECO:0000256" key="4">
    <source>
        <dbReference type="ARBA" id="ARBA00010515"/>
    </source>
</evidence>
<evidence type="ECO:0000259" key="14">
    <source>
        <dbReference type="Pfam" id="PF07859"/>
    </source>
</evidence>
<comment type="cofactor">
    <cofactor evidence="2">
        <name>Mn(2+)</name>
        <dbReference type="ChEBI" id="CHEBI:29035"/>
    </cofactor>
</comment>
<dbReference type="InterPro" id="IPR002468">
    <property type="entry name" value="Pept_M24A_MAP2"/>
</dbReference>
<evidence type="ECO:0000256" key="3">
    <source>
        <dbReference type="ARBA" id="ARBA00001954"/>
    </source>
</evidence>
<dbReference type="Pfam" id="PF00557">
    <property type="entry name" value="Peptidase_M24"/>
    <property type="match status" value="1"/>
</dbReference>
<comment type="similarity">
    <text evidence="10">Belongs to the peptidase M24A family. Methionine aminopeptidase eukaryotic type 2 subfamily.</text>
</comment>
<dbReference type="SUPFAM" id="SSF55920">
    <property type="entry name" value="Creatinase/aminopeptidase"/>
    <property type="match status" value="1"/>
</dbReference>
<feature type="binding site" evidence="10">
    <location>
        <position position="307"/>
    </location>
    <ligand>
        <name>substrate</name>
    </ligand>
</feature>
<dbReference type="InterPro" id="IPR036388">
    <property type="entry name" value="WH-like_DNA-bd_sf"/>
</dbReference>
<dbReference type="NCBIfam" id="TIGR00501">
    <property type="entry name" value="met_pdase_II"/>
    <property type="match status" value="1"/>
</dbReference>
<comment type="catalytic activity">
    <reaction evidence="1 10 11">
        <text>Release of N-terminal amino acids, preferentially methionine, from peptides and arylamides.</text>
        <dbReference type="EC" id="3.4.11.18"/>
    </reaction>
</comment>
<dbReference type="InterPro" id="IPR000994">
    <property type="entry name" value="Pept_M24"/>
</dbReference>
<dbReference type="GO" id="GO:0070006">
    <property type="term" value="F:metalloaminopeptidase activity"/>
    <property type="evidence" value="ECO:0007669"/>
    <property type="project" value="UniProtKB-UniRule"/>
</dbReference>
<feature type="binding site" evidence="10">
    <location>
        <position position="299"/>
    </location>
    <ligand>
        <name>a divalent metal cation</name>
        <dbReference type="ChEBI" id="CHEBI:60240"/>
        <label>2</label>
        <note>catalytic</note>
    </ligand>
</feature>
<dbReference type="InterPro" id="IPR036390">
    <property type="entry name" value="WH_DNA-bd_sf"/>
</dbReference>
<feature type="region of interest" description="Disordered" evidence="12">
    <location>
        <begin position="980"/>
        <end position="1060"/>
    </location>
</feature>
<dbReference type="Gene3D" id="3.40.50.1820">
    <property type="entry name" value="alpha/beta hydrolase"/>
    <property type="match status" value="1"/>
</dbReference>
<feature type="binding site" evidence="10">
    <location>
        <position position="332"/>
    </location>
    <ligand>
        <name>a divalent metal cation</name>
        <dbReference type="ChEBI" id="CHEBI:60240"/>
        <label>2</label>
        <note>catalytic</note>
    </ligand>
</feature>
<comment type="cofactor">
    <cofactor evidence="3">
        <name>Fe(2+)</name>
        <dbReference type="ChEBI" id="CHEBI:29033"/>
    </cofactor>
</comment>
<feature type="domain" description="Alpha/beta hydrolase fold-3" evidence="14">
    <location>
        <begin position="639"/>
        <end position="840"/>
    </location>
</feature>
<feature type="binding site" evidence="10">
    <location>
        <position position="230"/>
    </location>
    <ligand>
        <name>a divalent metal cation</name>
        <dbReference type="ChEBI" id="CHEBI:60240"/>
        <label>1</label>
    </ligand>
</feature>
<dbReference type="AlphaFoldDB" id="A0A409YAB7"/>
<feature type="compositionally biased region" description="Polar residues" evidence="12">
    <location>
        <begin position="1"/>
        <end position="10"/>
    </location>
</feature>
<evidence type="ECO:0000256" key="2">
    <source>
        <dbReference type="ARBA" id="ARBA00001936"/>
    </source>
</evidence>
<feature type="binding site" evidence="10">
    <location>
        <position position="427"/>
    </location>
    <ligand>
        <name>a divalent metal cation</name>
        <dbReference type="ChEBI" id="CHEBI:60240"/>
        <label>2</label>
        <note>catalytic</note>
    </ligand>
</feature>
<feature type="compositionally biased region" description="Low complexity" evidence="12">
    <location>
        <begin position="981"/>
        <end position="1026"/>
    </location>
</feature>
<dbReference type="SUPFAM" id="SSF46785">
    <property type="entry name" value="Winged helix' DNA-binding domain"/>
    <property type="match status" value="1"/>
</dbReference>
<evidence type="ECO:0000256" key="5">
    <source>
        <dbReference type="ARBA" id="ARBA00022438"/>
    </source>
</evidence>
<dbReference type="SUPFAM" id="SSF53474">
    <property type="entry name" value="alpha/beta-Hydrolases"/>
    <property type="match status" value="1"/>
</dbReference>
<evidence type="ECO:0000256" key="12">
    <source>
        <dbReference type="SAM" id="MobiDB-lite"/>
    </source>
</evidence>
<dbReference type="Gene3D" id="3.90.230.10">
    <property type="entry name" value="Creatinase/methionine aminopeptidase superfamily"/>
    <property type="match status" value="1"/>
</dbReference>
<keyword evidence="6 10" id="KW-0963">Cytoplasm</keyword>
<dbReference type="GO" id="GO:0006508">
    <property type="term" value="P:proteolysis"/>
    <property type="evidence" value="ECO:0007669"/>
    <property type="project" value="UniProtKB-KW"/>
</dbReference>
<keyword evidence="7 10" id="KW-0645">Protease</keyword>
<dbReference type="Gene3D" id="1.10.10.10">
    <property type="entry name" value="Winged helix-like DNA-binding domain superfamily/Winged helix DNA-binding domain"/>
    <property type="match status" value="1"/>
</dbReference>
<evidence type="ECO:0000256" key="7">
    <source>
        <dbReference type="ARBA" id="ARBA00022670"/>
    </source>
</evidence>
<dbReference type="InterPro" id="IPR029058">
    <property type="entry name" value="AB_hydrolase_fold"/>
</dbReference>
<comment type="caution">
    <text evidence="15">The sequence shown here is derived from an EMBL/GenBank/DDBJ whole genome shotgun (WGS) entry which is preliminary data.</text>
</comment>
<keyword evidence="9 10" id="KW-0378">Hydrolase</keyword>
<protein>
    <recommendedName>
        <fullName evidence="10">Methionine aminopeptidase 2</fullName>
        <shortName evidence="10">MAP 2</shortName>
        <shortName evidence="10">MetAP 2</shortName>
        <ecNumber evidence="10">3.4.11.18</ecNumber>
    </recommendedName>
    <alternativeName>
        <fullName evidence="10">Peptidase M</fullName>
    </alternativeName>
</protein>
<evidence type="ECO:0000259" key="13">
    <source>
        <dbReference type="Pfam" id="PF00557"/>
    </source>
</evidence>
<feature type="domain" description="Peptidase M24" evidence="13">
    <location>
        <begin position="136"/>
        <end position="333"/>
    </location>
</feature>
<dbReference type="GO" id="GO:0004239">
    <property type="term" value="F:initiator methionyl aminopeptidase activity"/>
    <property type="evidence" value="ECO:0007669"/>
    <property type="project" value="UniProtKB-UniRule"/>
</dbReference>
<dbReference type="Pfam" id="PF07859">
    <property type="entry name" value="Abhydrolase_3"/>
    <property type="match status" value="1"/>
</dbReference>
<feature type="compositionally biased region" description="Basic residues" evidence="12">
    <location>
        <begin position="66"/>
        <end position="78"/>
    </location>
</feature>
<dbReference type="EMBL" id="NHYE01001037">
    <property type="protein sequence ID" value="PPQ99943.1"/>
    <property type="molecule type" value="Genomic_DNA"/>
</dbReference>
<gene>
    <name evidence="15" type="ORF">CVT26_009298</name>
</gene>
<feature type="region of interest" description="Disordered" evidence="12">
    <location>
        <begin position="435"/>
        <end position="457"/>
    </location>
</feature>
<evidence type="ECO:0000256" key="9">
    <source>
        <dbReference type="ARBA" id="ARBA00022801"/>
    </source>
</evidence>
<evidence type="ECO:0000256" key="1">
    <source>
        <dbReference type="ARBA" id="ARBA00000294"/>
    </source>
</evidence>
<proteinExistence type="inferred from homology"/>
<dbReference type="InterPro" id="IPR001714">
    <property type="entry name" value="Pept_M24_MAP"/>
</dbReference>
<dbReference type="InParanoid" id="A0A409YAB7"/>
<feature type="region of interest" description="Disordered" evidence="12">
    <location>
        <begin position="1072"/>
        <end position="1104"/>
    </location>
</feature>
<keyword evidence="16" id="KW-1185">Reference proteome</keyword>
<feature type="region of interest" description="Disordered" evidence="12">
    <location>
        <begin position="1"/>
        <end position="104"/>
    </location>
</feature>
<keyword evidence="8 10" id="KW-0479">Metal-binding</keyword>
<evidence type="ECO:0000256" key="8">
    <source>
        <dbReference type="ARBA" id="ARBA00022723"/>
    </source>
</evidence>
<reference evidence="15 16" key="1">
    <citation type="journal article" date="2018" name="Evol. Lett.">
        <title>Horizontal gene cluster transfer increased hallucinogenic mushroom diversity.</title>
        <authorList>
            <person name="Reynolds H.T."/>
            <person name="Vijayakumar V."/>
            <person name="Gluck-Thaler E."/>
            <person name="Korotkin H.B."/>
            <person name="Matheny P.B."/>
            <person name="Slot J.C."/>
        </authorList>
    </citation>
    <scope>NUCLEOTIDE SEQUENCE [LARGE SCALE GENOMIC DNA]</scope>
    <source>
        <strain evidence="15 16">SRW20</strain>
    </source>
</reference>
<dbReference type="InterPro" id="IPR013094">
    <property type="entry name" value="AB_hydrolase_3"/>
</dbReference>
<dbReference type="PRINTS" id="PR00599">
    <property type="entry name" value="MAPEPTIDASE"/>
</dbReference>
<evidence type="ECO:0000313" key="16">
    <source>
        <dbReference type="Proteomes" id="UP000284706"/>
    </source>
</evidence>
<comment type="cofactor">
    <cofactor evidence="10">
        <name>Co(2+)</name>
        <dbReference type="ChEBI" id="CHEBI:48828"/>
    </cofactor>
    <cofactor evidence="10">
        <name>Zn(2+)</name>
        <dbReference type="ChEBI" id="CHEBI:29105"/>
    </cofactor>
    <cofactor evidence="10">
        <name>Mn(2+)</name>
        <dbReference type="ChEBI" id="CHEBI:29035"/>
    </cofactor>
    <cofactor evidence="10">
        <name>Fe(2+)</name>
        <dbReference type="ChEBI" id="CHEBI:29033"/>
    </cofactor>
    <text evidence="10">Binds 2 divalent metal cations per subunit. Has a high-affinity and a low affinity metal-binding site. The true nature of the physiological cofactor is under debate. The enzyme is active with cobalt, zinc, manganese or divalent iron ions. Most likely, methionine aminopeptidases function as mononuclear Fe(2+)-metalloproteases under physiological conditions, and the catalytically relevant metal-binding site has been assigned to the histidine-containing high-affinity site.</text>
</comment>
<dbReference type="InterPro" id="IPR002168">
    <property type="entry name" value="Lipase_GDXG_HIS_AS"/>
</dbReference>
<feature type="region of interest" description="Disordered" evidence="12">
    <location>
        <begin position="908"/>
        <end position="954"/>
    </location>
</feature>
<dbReference type="PROSITE" id="PS01173">
    <property type="entry name" value="LIPASE_GDXG_HIS"/>
    <property type="match status" value="1"/>
</dbReference>
<name>A0A409YAB7_9AGAR</name>
<keyword evidence="5 10" id="KW-0031">Aminopeptidase</keyword>
<dbReference type="STRING" id="231916.A0A409YAB7"/>
<comment type="function">
    <text evidence="10 11">Cotranslationally removes the N-terminal methionine from nascent proteins. The N-terminal methionine is often cleaved when the second residue in the primary sequence is small and uncharged (Met-Ala-, Cys, Gly, Pro, Ser, Thr, or Val).</text>
</comment>
<organism evidence="15 16">
    <name type="scientific">Gymnopilus dilepis</name>
    <dbReference type="NCBI Taxonomy" id="231916"/>
    <lineage>
        <taxon>Eukaryota</taxon>
        <taxon>Fungi</taxon>
        <taxon>Dikarya</taxon>
        <taxon>Basidiomycota</taxon>
        <taxon>Agaricomycotina</taxon>
        <taxon>Agaricomycetes</taxon>
        <taxon>Agaricomycetidae</taxon>
        <taxon>Agaricales</taxon>
        <taxon>Agaricineae</taxon>
        <taxon>Hymenogastraceae</taxon>
        <taxon>Gymnopilus</taxon>
    </lineage>
</organism>
<feature type="binding site" evidence="10">
    <location>
        <position position="230"/>
    </location>
    <ligand>
        <name>a divalent metal cation</name>
        <dbReference type="ChEBI" id="CHEBI:60240"/>
        <label>2</label>
        <note>catalytic</note>
    </ligand>
</feature>
<dbReference type="CDD" id="cd01088">
    <property type="entry name" value="MetAP2"/>
    <property type="match status" value="1"/>
</dbReference>
<dbReference type="InterPro" id="IPR018349">
    <property type="entry name" value="Pept_M24A_MAP2_BS"/>
</dbReference>
<feature type="compositionally biased region" description="Polar residues" evidence="12">
    <location>
        <begin position="1086"/>
        <end position="1099"/>
    </location>
</feature>
<dbReference type="Proteomes" id="UP000284706">
    <property type="component" value="Unassembled WGS sequence"/>
</dbReference>
<dbReference type="PANTHER" id="PTHR45777:SF2">
    <property type="entry name" value="METHIONINE AMINOPEPTIDASE 2"/>
    <property type="match status" value="1"/>
</dbReference>
<dbReference type="OrthoDB" id="408631at2759"/>
<dbReference type="PANTHER" id="PTHR45777">
    <property type="entry name" value="METHIONINE AMINOPEPTIDASE 2"/>
    <property type="match status" value="1"/>
</dbReference>
<comment type="similarity">
    <text evidence="4">Belongs to the 'GDXG' lipolytic enzyme family.</text>
</comment>
<sequence>MAPTAVNSVATEAEVDDAAQRANGLDKPAAVVGLEKGVPGEDVDGDDNDDGEDEAAGEGAAGGEGKKKKKKKKPKKKKLEQSDPPRVGLSKLFPTGVYPEGELQPYKDDNAYRITSEEARYNEKLANEDPETTYNDIRRAAEVHRQVRQYARKFIRPGLTMTEIAEYIEDGTRALVEENGFESGIGFPTGLSLNHCAAHYTPNAGDTTVLQQGDVLKVDFGVHVNGRIVDSAFTLTFDHTYDKLVEAVQAATETGVREAGIDVRLGELAGAIQETMESYEVEIGSQVLPVKPIENLSGHSINKYQIHGGKSVMLVKNNDQTKMEEGDYFAIETFGSTGRGRIVESGECSHYARRVDAPHVPLRLTSAKSLLKSINKNFGTLPFCRRYLDRAGESKYLLALNHLVSQGIVQDYPPLCDQKGSMTAQFEHTILLRPTVKEVSPEEQPTQRSPTQSLLHYETGTLPPSARVDPKLKHKPRRPLRAWDYLKFCSALATKATEVTADVLRHHIWGPRRSTWGIEMTIVTSLIRGAERHSSLGTIRMLAGIGGLVPLPSDALVSPVTFRVRRRNLRGLLADFDAQESGDRELSGEWVVGRKTWQRMQTDWKAAKRPVSSLGRSYSDLDANYVPSDDSSKRKERVILYIHGGAYYLSSAAAQRIISIPLAKFTDSRVFAPETCFPGPLHDAVSAYFRLVEDLHIPPENIILAGDSAGGGLGLALLMYLRDNEYALPSSAILLSPWVDLTMSCESWDSNAPYDVVPFPTADNHMHPIALYLGENTEQYLTHPYASPLFGDFKGLPPLLVQAGDAEVLRDEITLLAHKATLAGVQVIHELYEDAIHVFQAYPFLDASQRAFQSMRAFVRETLPKYQSRSPQLLAAIAECGMEQEIESDRSVFVGGDGVEEKVQDLHGTKSAAEMGNVSDPESDLVDDGPSWVRSPVTSTVKRPAKLSRQNTSSQFEEVDLDYIPHLNLSPPLASPVPLHAASLPPESRPSLSPSSSSTSVFSVSLAESRPSPAPPSGSGSTSPRRIQSTGCLSLLGSVAPPDNPKSSVRVDSPQSERAYPKQNVTFVLAAESSSTHHARSRSTTFLSPPSNFGMTNINPPRHSPSLRKKVSGLMMKSKGVHPHTAMPLSLGDGSGMAGSADIKALVNDWTRLGPANHTVMVSASRS</sequence>
<dbReference type="InterPro" id="IPR050247">
    <property type="entry name" value="Met_Aminopeptidase_Type2"/>
</dbReference>
<evidence type="ECO:0000256" key="10">
    <source>
        <dbReference type="HAMAP-Rule" id="MF_03175"/>
    </source>
</evidence>
<feature type="compositionally biased region" description="Acidic residues" evidence="12">
    <location>
        <begin position="41"/>
        <end position="56"/>
    </location>
</feature>
<evidence type="ECO:0000313" key="15">
    <source>
        <dbReference type="EMBL" id="PPQ99943.1"/>
    </source>
</evidence>
<dbReference type="GO" id="GO:0005737">
    <property type="term" value="C:cytoplasm"/>
    <property type="evidence" value="ECO:0007669"/>
    <property type="project" value="UniProtKB-SubCell"/>
</dbReference>
<evidence type="ECO:0000256" key="11">
    <source>
        <dbReference type="RuleBase" id="RU003653"/>
    </source>
</evidence>
<feature type="binding site" evidence="10">
    <location>
        <position position="427"/>
    </location>
    <ligand>
        <name>a divalent metal cation</name>
        <dbReference type="ChEBI" id="CHEBI:60240"/>
        <label>1</label>
    </ligand>
</feature>
<evidence type="ECO:0000256" key="6">
    <source>
        <dbReference type="ARBA" id="ARBA00022490"/>
    </source>
</evidence>
<feature type="binding site" evidence="10">
    <location>
        <position position="199"/>
    </location>
    <ligand>
        <name>substrate</name>
    </ligand>
</feature>
<feature type="compositionally biased region" description="Polar residues" evidence="12">
    <location>
        <begin position="443"/>
        <end position="454"/>
    </location>
</feature>
<comment type="subcellular location">
    <subcellularLocation>
        <location evidence="10">Cytoplasm</location>
    </subcellularLocation>
</comment>